<feature type="compositionally biased region" description="Pro residues" evidence="1">
    <location>
        <begin position="295"/>
        <end position="305"/>
    </location>
</feature>
<evidence type="ECO:0008006" key="4">
    <source>
        <dbReference type="Google" id="ProtNLM"/>
    </source>
</evidence>
<accession>A0ABW1HC10</accession>
<feature type="compositionally biased region" description="Pro residues" evidence="1">
    <location>
        <begin position="224"/>
        <end position="236"/>
    </location>
</feature>
<comment type="caution">
    <text evidence="2">The sequence shown here is derived from an EMBL/GenBank/DDBJ whole genome shotgun (WGS) entry which is preliminary data.</text>
</comment>
<dbReference type="Proteomes" id="UP001596226">
    <property type="component" value="Unassembled WGS sequence"/>
</dbReference>
<feature type="compositionally biased region" description="Pro residues" evidence="1">
    <location>
        <begin position="77"/>
        <end position="105"/>
    </location>
</feature>
<evidence type="ECO:0000256" key="1">
    <source>
        <dbReference type="SAM" id="MobiDB-lite"/>
    </source>
</evidence>
<feature type="compositionally biased region" description="Pro residues" evidence="1">
    <location>
        <begin position="188"/>
        <end position="197"/>
    </location>
</feature>
<dbReference type="RefSeq" id="WP_377515287.1">
    <property type="nucleotide sequence ID" value="NZ_JBHSQS010000023.1"/>
</dbReference>
<gene>
    <name evidence="2" type="ORF">ACFQGL_26965</name>
</gene>
<dbReference type="EMBL" id="JBHSQS010000023">
    <property type="protein sequence ID" value="MFC5926984.1"/>
    <property type="molecule type" value="Genomic_DNA"/>
</dbReference>
<protein>
    <recommendedName>
        <fullName evidence="4">Agglutinin receptor</fullName>
    </recommendedName>
</protein>
<feature type="compositionally biased region" description="Low complexity" evidence="1">
    <location>
        <begin position="106"/>
        <end position="126"/>
    </location>
</feature>
<name>A0ABW1HC10_9ACTN</name>
<feature type="compositionally biased region" description="Pro residues" evidence="1">
    <location>
        <begin position="274"/>
        <end position="284"/>
    </location>
</feature>
<evidence type="ECO:0000313" key="2">
    <source>
        <dbReference type="EMBL" id="MFC5926984.1"/>
    </source>
</evidence>
<feature type="region of interest" description="Disordered" evidence="1">
    <location>
        <begin position="1"/>
        <end position="310"/>
    </location>
</feature>
<sequence length="500" mass="52512">MPEPQPGAGRPADGSTPGSEPDRDPAVVDEPTSPPVPPDQPQPSAQPQPMAQPQPTAQPDSSAQPEPPAQPDSSTQPEPPAQPDSSAPPEPSAQPFPQPGPPAQPEPSAQSDSSAPPEPSAQPGSSDQPEAPSRPQSPGQPEPPTEQAGSAADSPAATEPVPAPRWSGSAPVPPPLPRRRAWGESDEPTPPPPAPAEPPEHRTPVDPWAGVDTGSWDLSHAELPPLPPTLPYPTPPATRQWSGPPAAPVGPPPAPPPAVPLPPPPTRPALPSRPVAPPASPPRPPKQRRARRSAAPPPVTPPPGWQAPKGYVPVPVRRRRRWPWLLLLTLACCCGCPAYYGLPISTQYPARAALPEQVADLRLRQDDSSAEAARQLEREVRQSHWLAEDTFAGVYATSDGKRVTVFGGTGFRLTPEEDAKAEIDRLSERYALEAPEAVDTGVRGRHEQCAVGQASGSDVVVCTSVDHGSIATGVFTRLSVPDSAALLNTLRTQIVIPDRT</sequence>
<organism evidence="2 3">
    <name type="scientific">Micromonospora vulcania</name>
    <dbReference type="NCBI Taxonomy" id="1441873"/>
    <lineage>
        <taxon>Bacteria</taxon>
        <taxon>Bacillati</taxon>
        <taxon>Actinomycetota</taxon>
        <taxon>Actinomycetes</taxon>
        <taxon>Micromonosporales</taxon>
        <taxon>Micromonosporaceae</taxon>
        <taxon>Micromonospora</taxon>
    </lineage>
</organism>
<feature type="compositionally biased region" description="Pro residues" evidence="1">
    <location>
        <begin position="32"/>
        <end position="52"/>
    </location>
</feature>
<reference evidence="3" key="1">
    <citation type="journal article" date="2019" name="Int. J. Syst. Evol. Microbiol.">
        <title>The Global Catalogue of Microorganisms (GCM) 10K type strain sequencing project: providing services to taxonomists for standard genome sequencing and annotation.</title>
        <authorList>
            <consortium name="The Broad Institute Genomics Platform"/>
            <consortium name="The Broad Institute Genome Sequencing Center for Infectious Disease"/>
            <person name="Wu L."/>
            <person name="Ma J."/>
        </authorList>
    </citation>
    <scope>NUCLEOTIDE SEQUENCE [LARGE SCALE GENOMIC DNA]</scope>
    <source>
        <strain evidence="3">CGMCC 4.7144</strain>
    </source>
</reference>
<feature type="compositionally biased region" description="Pro residues" evidence="1">
    <location>
        <begin position="245"/>
        <end position="268"/>
    </location>
</feature>
<evidence type="ECO:0000313" key="3">
    <source>
        <dbReference type="Proteomes" id="UP001596226"/>
    </source>
</evidence>
<keyword evidence="3" id="KW-1185">Reference proteome</keyword>
<proteinExistence type="predicted"/>